<proteinExistence type="predicted"/>
<dbReference type="EMBL" id="CAVLGL010000104">
    <property type="protein sequence ID" value="CAK1598765.1"/>
    <property type="molecule type" value="Genomic_DNA"/>
</dbReference>
<organism evidence="2 3">
    <name type="scientific">Parnassius mnemosyne</name>
    <name type="common">clouded apollo</name>
    <dbReference type="NCBI Taxonomy" id="213953"/>
    <lineage>
        <taxon>Eukaryota</taxon>
        <taxon>Metazoa</taxon>
        <taxon>Ecdysozoa</taxon>
        <taxon>Arthropoda</taxon>
        <taxon>Hexapoda</taxon>
        <taxon>Insecta</taxon>
        <taxon>Pterygota</taxon>
        <taxon>Neoptera</taxon>
        <taxon>Endopterygota</taxon>
        <taxon>Lepidoptera</taxon>
        <taxon>Glossata</taxon>
        <taxon>Ditrysia</taxon>
        <taxon>Papilionoidea</taxon>
        <taxon>Papilionidae</taxon>
        <taxon>Parnassiinae</taxon>
        <taxon>Parnassini</taxon>
        <taxon>Parnassius</taxon>
        <taxon>Driopa</taxon>
    </lineage>
</organism>
<dbReference type="InterPro" id="IPR013783">
    <property type="entry name" value="Ig-like_fold"/>
</dbReference>
<feature type="domain" description="Plexin TIG" evidence="1">
    <location>
        <begin position="177"/>
        <end position="251"/>
    </location>
</feature>
<dbReference type="Pfam" id="PF18020">
    <property type="entry name" value="TIG_2"/>
    <property type="match status" value="1"/>
</dbReference>
<dbReference type="InterPro" id="IPR041362">
    <property type="entry name" value="TIG2_plexin"/>
</dbReference>
<reference evidence="2 3" key="1">
    <citation type="submission" date="2023-11" db="EMBL/GenBank/DDBJ databases">
        <authorList>
            <person name="Hedman E."/>
            <person name="Englund M."/>
            <person name="Stromberg M."/>
            <person name="Nyberg Akerstrom W."/>
            <person name="Nylinder S."/>
            <person name="Jareborg N."/>
            <person name="Kallberg Y."/>
            <person name="Kronander E."/>
        </authorList>
    </citation>
    <scope>NUCLEOTIDE SEQUENCE [LARGE SCALE GENOMIC DNA]</scope>
</reference>
<comment type="caution">
    <text evidence="2">The sequence shown here is derived from an EMBL/GenBank/DDBJ whole genome shotgun (WGS) entry which is preliminary data.</text>
</comment>
<dbReference type="Gene3D" id="2.60.40.10">
    <property type="entry name" value="Immunoglobulins"/>
    <property type="match status" value="1"/>
</dbReference>
<gene>
    <name evidence="2" type="ORF">PARMNEM_LOCUS17718</name>
</gene>
<dbReference type="Proteomes" id="UP001314205">
    <property type="component" value="Unassembled WGS sequence"/>
</dbReference>
<sequence>MSLAQNGCRGGGRGTKEPLLIDAVIGKVVKRNRRNLSAAWIDYKKAFDSVPHTWLKRILELYKVDCTVRDFLGQFQFQHESRTYLNMYSNILHNVVLITLCAFLFECVLATEKDKCSGVSSCATCLTKTMCTWCVTKSRCTKQECGNDNVIYPKSVVALLSGPDFCPRVVEGQKELVFKSGQRQKITIKITQIYLYMAFTPWKCKINVNGKEHVIIATLIVDNVYCESFEFKNESDEPYVTGTVSVLWDYEYNKAFDGSLPFRVCRCDLDDSCVACTK</sequence>
<name>A0AAV1LUZ4_9NEOP</name>
<dbReference type="AlphaFoldDB" id="A0AAV1LUZ4"/>
<evidence type="ECO:0000313" key="2">
    <source>
        <dbReference type="EMBL" id="CAK1598765.1"/>
    </source>
</evidence>
<dbReference type="PANTHER" id="PTHR35450">
    <property type="entry name" value="REVERSE TRANSCRIPTASE DOMAIN-CONTAINING PROTEIN"/>
    <property type="match status" value="1"/>
</dbReference>
<keyword evidence="3" id="KW-1185">Reference proteome</keyword>
<accession>A0AAV1LUZ4</accession>
<evidence type="ECO:0000259" key="1">
    <source>
        <dbReference type="Pfam" id="PF18020"/>
    </source>
</evidence>
<dbReference type="PANTHER" id="PTHR35450:SF2">
    <property type="entry name" value="REVERSE TRANSCRIPTASE DOMAIN-CONTAINING PROTEIN"/>
    <property type="match status" value="1"/>
</dbReference>
<protein>
    <recommendedName>
        <fullName evidence="1">Plexin TIG domain-containing protein</fullName>
    </recommendedName>
</protein>
<evidence type="ECO:0000313" key="3">
    <source>
        <dbReference type="Proteomes" id="UP001314205"/>
    </source>
</evidence>